<comment type="caution">
    <text evidence="1">The sequence shown here is derived from an EMBL/GenBank/DDBJ whole genome shotgun (WGS) entry which is preliminary data.</text>
</comment>
<proteinExistence type="predicted"/>
<dbReference type="EMBL" id="BGPR01090962">
    <property type="protein sequence ID" value="GBM21416.1"/>
    <property type="molecule type" value="Genomic_DNA"/>
</dbReference>
<gene>
    <name evidence="1" type="ORF">AVEN_103870_1</name>
</gene>
<dbReference type="Proteomes" id="UP000499080">
    <property type="component" value="Unassembled WGS sequence"/>
</dbReference>
<evidence type="ECO:0000313" key="2">
    <source>
        <dbReference type="Proteomes" id="UP000499080"/>
    </source>
</evidence>
<dbReference type="AlphaFoldDB" id="A0A4Y2DZF0"/>
<reference evidence="1 2" key="1">
    <citation type="journal article" date="2019" name="Sci. Rep.">
        <title>Orb-weaving spider Araneus ventricosus genome elucidates the spidroin gene catalogue.</title>
        <authorList>
            <person name="Kono N."/>
            <person name="Nakamura H."/>
            <person name="Ohtoshi R."/>
            <person name="Moran D.A.P."/>
            <person name="Shinohara A."/>
            <person name="Yoshida Y."/>
            <person name="Fujiwara M."/>
            <person name="Mori M."/>
            <person name="Tomita M."/>
            <person name="Arakawa K."/>
        </authorList>
    </citation>
    <scope>NUCLEOTIDE SEQUENCE [LARGE SCALE GENOMIC DNA]</scope>
</reference>
<evidence type="ECO:0000313" key="1">
    <source>
        <dbReference type="EMBL" id="GBM21416.1"/>
    </source>
</evidence>
<sequence length="141" mass="16288">MFVLSFFSKHRKFPFTRDVYNVPRCIVDIDVRKRREEHSSRSRIDDRKRAAFPRSSVITVAYLSSCFFHRDSSSRHTLRSADCCADTMNPDVTANEKDENNSSRELRKRSVLSVVESLSHRNVPSCGLVLSSNRVNSLMLF</sequence>
<name>A0A4Y2DZF0_ARAVE</name>
<organism evidence="1 2">
    <name type="scientific">Araneus ventricosus</name>
    <name type="common">Orbweaver spider</name>
    <name type="synonym">Epeira ventricosa</name>
    <dbReference type="NCBI Taxonomy" id="182803"/>
    <lineage>
        <taxon>Eukaryota</taxon>
        <taxon>Metazoa</taxon>
        <taxon>Ecdysozoa</taxon>
        <taxon>Arthropoda</taxon>
        <taxon>Chelicerata</taxon>
        <taxon>Arachnida</taxon>
        <taxon>Araneae</taxon>
        <taxon>Araneomorphae</taxon>
        <taxon>Entelegynae</taxon>
        <taxon>Araneoidea</taxon>
        <taxon>Araneidae</taxon>
        <taxon>Araneus</taxon>
    </lineage>
</organism>
<protein>
    <submittedName>
        <fullName evidence="1">Uncharacterized protein</fullName>
    </submittedName>
</protein>
<keyword evidence="2" id="KW-1185">Reference proteome</keyword>
<accession>A0A4Y2DZF0</accession>